<comment type="caution">
    <text evidence="2">The sequence shown here is derived from an EMBL/GenBank/DDBJ whole genome shotgun (WGS) entry which is preliminary data.</text>
</comment>
<keyword evidence="3" id="KW-1185">Reference proteome</keyword>
<protein>
    <submittedName>
        <fullName evidence="2">Uncharacterized protein</fullName>
    </submittedName>
</protein>
<dbReference type="EMBL" id="JARKIE010000679">
    <property type="protein sequence ID" value="KAJ7620927.1"/>
    <property type="molecule type" value="Genomic_DNA"/>
</dbReference>
<proteinExistence type="predicted"/>
<reference evidence="2" key="1">
    <citation type="submission" date="2023-03" db="EMBL/GenBank/DDBJ databases">
        <title>Massive genome expansion in bonnet fungi (Mycena s.s.) driven by repeated elements and novel gene families across ecological guilds.</title>
        <authorList>
            <consortium name="Lawrence Berkeley National Laboratory"/>
            <person name="Harder C.B."/>
            <person name="Miyauchi S."/>
            <person name="Viragh M."/>
            <person name="Kuo A."/>
            <person name="Thoen E."/>
            <person name="Andreopoulos B."/>
            <person name="Lu D."/>
            <person name="Skrede I."/>
            <person name="Drula E."/>
            <person name="Henrissat B."/>
            <person name="Morin E."/>
            <person name="Kohler A."/>
            <person name="Barry K."/>
            <person name="LaButti K."/>
            <person name="Morin E."/>
            <person name="Salamov A."/>
            <person name="Lipzen A."/>
            <person name="Mereny Z."/>
            <person name="Hegedus B."/>
            <person name="Baldrian P."/>
            <person name="Stursova M."/>
            <person name="Weitz H."/>
            <person name="Taylor A."/>
            <person name="Grigoriev I.V."/>
            <person name="Nagy L.G."/>
            <person name="Martin F."/>
            <person name="Kauserud H."/>
        </authorList>
    </citation>
    <scope>NUCLEOTIDE SEQUENCE</scope>
    <source>
        <strain evidence="2">CBHHK067</strain>
    </source>
</reference>
<feature type="compositionally biased region" description="Acidic residues" evidence="1">
    <location>
        <begin position="241"/>
        <end position="252"/>
    </location>
</feature>
<evidence type="ECO:0000313" key="2">
    <source>
        <dbReference type="EMBL" id="KAJ7620927.1"/>
    </source>
</evidence>
<organism evidence="2 3">
    <name type="scientific">Mycena rosella</name>
    <name type="common">Pink bonnet</name>
    <name type="synonym">Agaricus rosellus</name>
    <dbReference type="NCBI Taxonomy" id="1033263"/>
    <lineage>
        <taxon>Eukaryota</taxon>
        <taxon>Fungi</taxon>
        <taxon>Dikarya</taxon>
        <taxon>Basidiomycota</taxon>
        <taxon>Agaricomycotina</taxon>
        <taxon>Agaricomycetes</taxon>
        <taxon>Agaricomycetidae</taxon>
        <taxon>Agaricales</taxon>
        <taxon>Marasmiineae</taxon>
        <taxon>Mycenaceae</taxon>
        <taxon>Mycena</taxon>
    </lineage>
</organism>
<accession>A0AAD7FHK6</accession>
<gene>
    <name evidence="2" type="ORF">B0H17DRAFT_1188448</name>
</gene>
<dbReference type="Proteomes" id="UP001221757">
    <property type="component" value="Unassembled WGS sequence"/>
</dbReference>
<feature type="region of interest" description="Disordered" evidence="1">
    <location>
        <begin position="113"/>
        <end position="265"/>
    </location>
</feature>
<evidence type="ECO:0000313" key="3">
    <source>
        <dbReference type="Proteomes" id="UP001221757"/>
    </source>
</evidence>
<sequence length="392" mass="43762">MTPSSYVHALPPNWVYTCCAAPQFCGRIGHSYHSTDNPGKGNGRGLNWLQGALRGAIKRLFHRGGGETESDEELPAEYAHLPIYNAAELPKTAIRTGTGQEVAYHATERRAVVTESLPNPKRRRADSPPLSNFFTRQRKKRDQAHPSRSAVPFAPPLKRMRRSSASPSKAEERRRPAVLSLLTRKITRQRTKVNTRDSVSCSGSDTPSDSSSFHEVRRGHRAQRPNHNPVHQAHSEREVLDADEEWGDEDDAPSARLSGPDRWNPWPDGKWETTHTRDYFEQSQFVVHWACEVRGGKKNSVGSSRAKTKFEGVHTLRLCLGVMKCTNRHCDIITRPQTKNSGRLAQLQGDALVARLFSTINAMFGSNIGSIAMAPTFDILAITTMRESQLAI</sequence>
<dbReference type="AlphaFoldDB" id="A0AAD7FHK6"/>
<feature type="compositionally biased region" description="Low complexity" evidence="1">
    <location>
        <begin position="197"/>
        <end position="211"/>
    </location>
</feature>
<evidence type="ECO:0000256" key="1">
    <source>
        <dbReference type="SAM" id="MobiDB-lite"/>
    </source>
</evidence>
<name>A0AAD7FHK6_MYCRO</name>